<dbReference type="InterPro" id="IPR036249">
    <property type="entry name" value="Thioredoxin-like_sf"/>
</dbReference>
<dbReference type="GO" id="GO:0005739">
    <property type="term" value="C:mitochondrion"/>
    <property type="evidence" value="ECO:0007669"/>
    <property type="project" value="TreeGrafter"/>
</dbReference>
<dbReference type="RefSeq" id="XP_016224386.1">
    <property type="nucleotide sequence ID" value="XM_016368598.1"/>
</dbReference>
<dbReference type="InterPro" id="IPR010987">
    <property type="entry name" value="Glutathione-S-Trfase_C-like"/>
</dbReference>
<dbReference type="HOGENOM" id="CLU_011226_20_0_1"/>
<dbReference type="Proteomes" id="UP000054302">
    <property type="component" value="Unassembled WGS sequence"/>
</dbReference>
<dbReference type="FunFam" id="1.20.1050.10:FF:000010">
    <property type="entry name" value="Maleylacetoacetate isomerase isoform 1"/>
    <property type="match status" value="1"/>
</dbReference>
<dbReference type="Gene3D" id="3.40.30.10">
    <property type="entry name" value="Glutaredoxin"/>
    <property type="match status" value="1"/>
</dbReference>
<dbReference type="SUPFAM" id="SSF47616">
    <property type="entry name" value="GST C-terminal domain-like"/>
    <property type="match status" value="1"/>
</dbReference>
<dbReference type="InterPro" id="IPR034330">
    <property type="entry name" value="GST_Zeta_C"/>
</dbReference>
<dbReference type="PANTHER" id="PTHR42673:SF4">
    <property type="entry name" value="MALEYLACETOACETATE ISOMERASE"/>
    <property type="match status" value="1"/>
</dbReference>
<dbReference type="VEuPathDB" id="FungiDB:PV10_04078"/>
<dbReference type="STRING" id="212818.A0A0D1ZDM0"/>
<organism evidence="4 5">
    <name type="scientific">Exophiala mesophila</name>
    <name type="common">Black yeast-like fungus</name>
    <dbReference type="NCBI Taxonomy" id="212818"/>
    <lineage>
        <taxon>Eukaryota</taxon>
        <taxon>Fungi</taxon>
        <taxon>Dikarya</taxon>
        <taxon>Ascomycota</taxon>
        <taxon>Pezizomycotina</taxon>
        <taxon>Eurotiomycetes</taxon>
        <taxon>Chaetothyriomycetidae</taxon>
        <taxon>Chaetothyriales</taxon>
        <taxon>Herpotrichiellaceae</taxon>
        <taxon>Exophiala</taxon>
    </lineage>
</organism>
<dbReference type="Gene3D" id="1.20.1050.10">
    <property type="match status" value="1"/>
</dbReference>
<dbReference type="InterPro" id="IPR005955">
    <property type="entry name" value="GST_Zeta"/>
</dbReference>
<gene>
    <name evidence="4" type="ORF">PV10_04078</name>
</gene>
<protein>
    <submittedName>
        <fullName evidence="4">Maleylacetoacetate isomerase</fullName>
    </submittedName>
</protein>
<evidence type="ECO:0000259" key="2">
    <source>
        <dbReference type="PROSITE" id="PS50404"/>
    </source>
</evidence>
<dbReference type="OMA" id="VYNAHRF"/>
<dbReference type="GO" id="GO:0006559">
    <property type="term" value="P:L-phenylalanine catabolic process"/>
    <property type="evidence" value="ECO:0007669"/>
    <property type="project" value="TreeGrafter"/>
</dbReference>
<dbReference type="NCBIfam" id="TIGR01262">
    <property type="entry name" value="maiA"/>
    <property type="match status" value="1"/>
</dbReference>
<dbReference type="EMBL" id="KN847522">
    <property type="protein sequence ID" value="KIV92812.1"/>
    <property type="molecule type" value="Genomic_DNA"/>
</dbReference>
<dbReference type="PROSITE" id="PS50405">
    <property type="entry name" value="GST_CTER"/>
    <property type="match status" value="1"/>
</dbReference>
<evidence type="ECO:0000259" key="3">
    <source>
        <dbReference type="PROSITE" id="PS50405"/>
    </source>
</evidence>
<dbReference type="CDD" id="cd03191">
    <property type="entry name" value="GST_C_Zeta"/>
    <property type="match status" value="1"/>
</dbReference>
<dbReference type="GO" id="GO:0006749">
    <property type="term" value="P:glutathione metabolic process"/>
    <property type="evidence" value="ECO:0007669"/>
    <property type="project" value="TreeGrafter"/>
</dbReference>
<evidence type="ECO:0000313" key="5">
    <source>
        <dbReference type="Proteomes" id="UP000054302"/>
    </source>
</evidence>
<dbReference type="InterPro" id="IPR004045">
    <property type="entry name" value="Glutathione_S-Trfase_N"/>
</dbReference>
<proteinExistence type="inferred from homology"/>
<dbReference type="InterPro" id="IPR036282">
    <property type="entry name" value="Glutathione-S-Trfase_C_sf"/>
</dbReference>
<dbReference type="PANTHER" id="PTHR42673">
    <property type="entry name" value="MALEYLACETOACETATE ISOMERASE"/>
    <property type="match status" value="1"/>
</dbReference>
<sequence length="233" mass="26279">MAASSPDTRYTYKLYTYFRSSCSARVRIAAHSKGLPLEYSFIHLVKGDQLESDYCTLNPSKSVPTLVVIDKQTGKDILTIRQSVAILEYIEEARPDLPPLLPPNDPIGRAKVRELVNIISNDVQPITNLRTLSFAKERGVDGPEWQQHFMKLGFNAYEQLLKLYAGKYSVGDQVTMADCVLAPAVDGAVRFGVEVEQDFPTIWRVWQNLNELDAFQKGRWNAQADTPEDLRGK</sequence>
<dbReference type="InterPro" id="IPR004046">
    <property type="entry name" value="GST_C"/>
</dbReference>
<keyword evidence="4" id="KW-0413">Isomerase</keyword>
<dbReference type="GO" id="GO:0016034">
    <property type="term" value="F:maleylacetoacetate isomerase activity"/>
    <property type="evidence" value="ECO:0007669"/>
    <property type="project" value="TreeGrafter"/>
</dbReference>
<dbReference type="OrthoDB" id="202840at2759"/>
<dbReference type="PROSITE" id="PS50404">
    <property type="entry name" value="GST_NTER"/>
    <property type="match status" value="1"/>
</dbReference>
<dbReference type="GO" id="GO:0004364">
    <property type="term" value="F:glutathione transferase activity"/>
    <property type="evidence" value="ECO:0007669"/>
    <property type="project" value="TreeGrafter"/>
</dbReference>
<dbReference type="SFLD" id="SFLDS00019">
    <property type="entry name" value="Glutathione_Transferase_(cytos"/>
    <property type="match status" value="1"/>
</dbReference>
<evidence type="ECO:0000313" key="4">
    <source>
        <dbReference type="EMBL" id="KIV92812.1"/>
    </source>
</evidence>
<feature type="domain" description="GST C-terminal" evidence="3">
    <location>
        <begin position="105"/>
        <end position="228"/>
    </location>
</feature>
<evidence type="ECO:0000256" key="1">
    <source>
        <dbReference type="ARBA" id="ARBA00010007"/>
    </source>
</evidence>
<dbReference type="GeneID" id="27321923"/>
<comment type="similarity">
    <text evidence="1">Belongs to the GST superfamily. Zeta family.</text>
</comment>
<reference evidence="4 5" key="1">
    <citation type="submission" date="2015-01" db="EMBL/GenBank/DDBJ databases">
        <title>The Genome Sequence of Exophiala mesophila CBS40295.</title>
        <authorList>
            <consortium name="The Broad Institute Genomics Platform"/>
            <person name="Cuomo C."/>
            <person name="de Hoog S."/>
            <person name="Gorbushina A."/>
            <person name="Stielow B."/>
            <person name="Teixiera M."/>
            <person name="Abouelleil A."/>
            <person name="Chapman S.B."/>
            <person name="Priest M."/>
            <person name="Young S.K."/>
            <person name="Wortman J."/>
            <person name="Nusbaum C."/>
            <person name="Birren B."/>
        </authorList>
    </citation>
    <scope>NUCLEOTIDE SEQUENCE [LARGE SCALE GENOMIC DNA]</scope>
    <source>
        <strain evidence="4 5">CBS 40295</strain>
    </source>
</reference>
<feature type="domain" description="GST N-terminal" evidence="2">
    <location>
        <begin position="10"/>
        <end position="98"/>
    </location>
</feature>
<dbReference type="Pfam" id="PF13409">
    <property type="entry name" value="GST_N_2"/>
    <property type="match status" value="1"/>
</dbReference>
<accession>A0A0D1ZDM0</accession>
<dbReference type="AlphaFoldDB" id="A0A0D1ZDM0"/>
<dbReference type="Pfam" id="PF00043">
    <property type="entry name" value="GST_C"/>
    <property type="match status" value="1"/>
</dbReference>
<keyword evidence="5" id="KW-1185">Reference proteome</keyword>
<dbReference type="SFLD" id="SFLDG00358">
    <property type="entry name" value="Main_(cytGST)"/>
    <property type="match status" value="1"/>
</dbReference>
<dbReference type="InterPro" id="IPR040079">
    <property type="entry name" value="Glutathione_S-Trfase"/>
</dbReference>
<dbReference type="SUPFAM" id="SSF52833">
    <property type="entry name" value="Thioredoxin-like"/>
    <property type="match status" value="1"/>
</dbReference>
<name>A0A0D1ZDM0_EXOME</name>